<reference evidence="1 2" key="1">
    <citation type="submission" date="2009-11" db="EMBL/GenBank/DDBJ databases">
        <title>Annotation of Allomyces macrogynus ATCC 38327.</title>
        <authorList>
            <consortium name="The Broad Institute Genome Sequencing Platform"/>
            <person name="Russ C."/>
            <person name="Cuomo C."/>
            <person name="Burger G."/>
            <person name="Gray M.W."/>
            <person name="Holland P.W.H."/>
            <person name="King N."/>
            <person name="Lang F.B.F."/>
            <person name="Roger A.J."/>
            <person name="Ruiz-Trillo I."/>
            <person name="Young S.K."/>
            <person name="Zeng Q."/>
            <person name="Gargeya S."/>
            <person name="Fitzgerald M."/>
            <person name="Haas B."/>
            <person name="Abouelleil A."/>
            <person name="Alvarado L."/>
            <person name="Arachchi H.M."/>
            <person name="Berlin A."/>
            <person name="Chapman S.B."/>
            <person name="Gearin G."/>
            <person name="Goldberg J."/>
            <person name="Griggs A."/>
            <person name="Gujja S."/>
            <person name="Hansen M."/>
            <person name="Heiman D."/>
            <person name="Howarth C."/>
            <person name="Larimer J."/>
            <person name="Lui A."/>
            <person name="MacDonald P.J.P."/>
            <person name="McCowen C."/>
            <person name="Montmayeur A."/>
            <person name="Murphy C."/>
            <person name="Neiman D."/>
            <person name="Pearson M."/>
            <person name="Priest M."/>
            <person name="Roberts A."/>
            <person name="Saif S."/>
            <person name="Shea T."/>
            <person name="Sisk P."/>
            <person name="Stolte C."/>
            <person name="Sykes S."/>
            <person name="Wortman J."/>
            <person name="Nusbaum C."/>
            <person name="Birren B."/>
        </authorList>
    </citation>
    <scope>NUCLEOTIDE SEQUENCE [LARGE SCALE GENOMIC DNA]</scope>
    <source>
        <strain evidence="1 2">ATCC 38327</strain>
    </source>
</reference>
<proteinExistence type="predicted"/>
<protein>
    <submittedName>
        <fullName evidence="1">Uncharacterized protein</fullName>
    </submittedName>
</protein>
<gene>
    <name evidence="1" type="ORF">AMAG_19494</name>
</gene>
<name>A0A0L0SW04_ALLM3</name>
<evidence type="ECO:0000313" key="1">
    <source>
        <dbReference type="EMBL" id="KNE66697.1"/>
    </source>
</evidence>
<dbReference type="AlphaFoldDB" id="A0A0L0SW04"/>
<dbReference type="VEuPathDB" id="FungiDB:AMAG_19494"/>
<accession>A0A0L0SW04</accession>
<dbReference type="Proteomes" id="UP000054350">
    <property type="component" value="Unassembled WGS sequence"/>
</dbReference>
<keyword evidence="2" id="KW-1185">Reference proteome</keyword>
<dbReference type="EMBL" id="GG745351">
    <property type="protein sequence ID" value="KNE66697.1"/>
    <property type="molecule type" value="Genomic_DNA"/>
</dbReference>
<evidence type="ECO:0000313" key="2">
    <source>
        <dbReference type="Proteomes" id="UP000054350"/>
    </source>
</evidence>
<reference evidence="2" key="2">
    <citation type="submission" date="2009-11" db="EMBL/GenBank/DDBJ databases">
        <title>The Genome Sequence of Allomyces macrogynus strain ATCC 38327.</title>
        <authorList>
            <consortium name="The Broad Institute Genome Sequencing Platform"/>
            <person name="Russ C."/>
            <person name="Cuomo C."/>
            <person name="Shea T."/>
            <person name="Young S.K."/>
            <person name="Zeng Q."/>
            <person name="Koehrsen M."/>
            <person name="Haas B."/>
            <person name="Borodovsky M."/>
            <person name="Guigo R."/>
            <person name="Alvarado L."/>
            <person name="Berlin A."/>
            <person name="Borenstein D."/>
            <person name="Chen Z."/>
            <person name="Engels R."/>
            <person name="Freedman E."/>
            <person name="Gellesch M."/>
            <person name="Goldberg J."/>
            <person name="Griggs A."/>
            <person name="Gujja S."/>
            <person name="Heiman D."/>
            <person name="Hepburn T."/>
            <person name="Howarth C."/>
            <person name="Jen D."/>
            <person name="Larson L."/>
            <person name="Lewis B."/>
            <person name="Mehta T."/>
            <person name="Park D."/>
            <person name="Pearson M."/>
            <person name="Roberts A."/>
            <person name="Saif S."/>
            <person name="Shenoy N."/>
            <person name="Sisk P."/>
            <person name="Stolte C."/>
            <person name="Sykes S."/>
            <person name="Walk T."/>
            <person name="White J."/>
            <person name="Yandava C."/>
            <person name="Burger G."/>
            <person name="Gray M.W."/>
            <person name="Holland P.W.H."/>
            <person name="King N."/>
            <person name="Lang F.B.F."/>
            <person name="Roger A.J."/>
            <person name="Ruiz-Trillo I."/>
            <person name="Lander E."/>
            <person name="Nusbaum C."/>
        </authorList>
    </citation>
    <scope>NUCLEOTIDE SEQUENCE [LARGE SCALE GENOMIC DNA]</scope>
    <source>
        <strain evidence="2">ATCC 38327</strain>
    </source>
</reference>
<organism evidence="1 2">
    <name type="scientific">Allomyces macrogynus (strain ATCC 38327)</name>
    <name type="common">Allomyces javanicus var. macrogynus</name>
    <dbReference type="NCBI Taxonomy" id="578462"/>
    <lineage>
        <taxon>Eukaryota</taxon>
        <taxon>Fungi</taxon>
        <taxon>Fungi incertae sedis</taxon>
        <taxon>Blastocladiomycota</taxon>
        <taxon>Blastocladiomycetes</taxon>
        <taxon>Blastocladiales</taxon>
        <taxon>Blastocladiaceae</taxon>
        <taxon>Allomyces</taxon>
    </lineage>
</organism>
<sequence length="92" mass="10283">MAVHAAGFRTGSKKKVEQDAFAKLLDVIGKQTQEVVSRDLLLAHLVLLVSFHEKLRDDDNEAKDFVLLCNGESRYFAFMTALGTGLRSTRRS</sequence>